<reference evidence="12" key="1">
    <citation type="journal article" date="2024" name="IScience">
        <title>Strigolactones Initiate the Formation of Haustorium-like Structures in Castilleja.</title>
        <authorList>
            <person name="Buerger M."/>
            <person name="Peterson D."/>
            <person name="Chory J."/>
        </authorList>
    </citation>
    <scope>NUCLEOTIDE SEQUENCE [LARGE SCALE GENOMIC DNA]</scope>
</reference>
<feature type="compositionally biased region" description="Low complexity" evidence="9">
    <location>
        <begin position="16"/>
        <end position="31"/>
    </location>
</feature>
<feature type="domain" description="RRM" evidence="10">
    <location>
        <begin position="87"/>
        <end position="167"/>
    </location>
</feature>
<dbReference type="Gene3D" id="3.30.70.330">
    <property type="match status" value="3"/>
</dbReference>
<dbReference type="Proteomes" id="UP001632038">
    <property type="component" value="Unassembled WGS sequence"/>
</dbReference>
<dbReference type="SUPFAM" id="SSF54928">
    <property type="entry name" value="RNA-binding domain, RBD"/>
    <property type="match status" value="3"/>
</dbReference>
<dbReference type="PANTHER" id="PTHR47640">
    <property type="entry name" value="TRNA SELENOCYSTEINE 1-ASSOCIATED PROTEIN 1-RELATED-RELATED"/>
    <property type="match status" value="1"/>
</dbReference>
<feature type="domain" description="RRM" evidence="10">
    <location>
        <begin position="179"/>
        <end position="258"/>
    </location>
</feature>
<dbReference type="GO" id="GO:0006397">
    <property type="term" value="P:mRNA processing"/>
    <property type="evidence" value="ECO:0007669"/>
    <property type="project" value="UniProtKB-KW"/>
</dbReference>
<dbReference type="FunFam" id="3.30.70.330:FF:000236">
    <property type="entry name" value="Polyadenylate-binding protein RBP45C"/>
    <property type="match status" value="1"/>
</dbReference>
<proteinExistence type="inferred from homology"/>
<keyword evidence="4 8" id="KW-0694">RNA-binding</keyword>
<keyword evidence="5" id="KW-0539">Nucleus</keyword>
<dbReference type="CDD" id="cd12344">
    <property type="entry name" value="RRM1_SECp43_like"/>
    <property type="match status" value="1"/>
</dbReference>
<name>A0ABD3CCD5_9LAMI</name>
<dbReference type="GO" id="GO:0005634">
    <property type="term" value="C:nucleus"/>
    <property type="evidence" value="ECO:0007669"/>
    <property type="project" value="UniProtKB-SubCell"/>
</dbReference>
<dbReference type="GO" id="GO:0003723">
    <property type="term" value="F:RNA binding"/>
    <property type="evidence" value="ECO:0007669"/>
    <property type="project" value="UniProtKB-UniRule"/>
</dbReference>
<dbReference type="PROSITE" id="PS50102">
    <property type="entry name" value="RRM"/>
    <property type="match status" value="3"/>
</dbReference>
<evidence type="ECO:0000256" key="8">
    <source>
        <dbReference type="PROSITE-ProRule" id="PRU00176"/>
    </source>
</evidence>
<evidence type="ECO:0000259" key="10">
    <source>
        <dbReference type="PROSITE" id="PS50102"/>
    </source>
</evidence>
<dbReference type="SMART" id="SM00360">
    <property type="entry name" value="RRM"/>
    <property type="match status" value="3"/>
</dbReference>
<comment type="caution">
    <text evidence="11">The sequence shown here is derived from an EMBL/GenBank/DDBJ whole genome shotgun (WGS) entry which is preliminary data.</text>
</comment>
<keyword evidence="2" id="KW-0507">mRNA processing</keyword>
<comment type="subcellular location">
    <subcellularLocation>
        <location evidence="1">Nucleus</location>
    </subcellularLocation>
</comment>
<dbReference type="FunFam" id="3.30.70.330:FF:000405">
    <property type="entry name" value="polyadenylate-binding protein RBP45"/>
    <property type="match status" value="1"/>
</dbReference>
<dbReference type="EMBL" id="JAVIJP010000039">
    <property type="protein sequence ID" value="KAL3627515.1"/>
    <property type="molecule type" value="Genomic_DNA"/>
</dbReference>
<protein>
    <submittedName>
        <fullName evidence="11">Polyadenylate-binding protein rbp45</fullName>
    </submittedName>
</protein>
<feature type="compositionally biased region" description="Pro residues" evidence="9">
    <location>
        <begin position="32"/>
        <end position="47"/>
    </location>
</feature>
<evidence type="ECO:0000256" key="9">
    <source>
        <dbReference type="SAM" id="MobiDB-lite"/>
    </source>
</evidence>
<feature type="compositionally biased region" description="Polar residues" evidence="9">
    <location>
        <begin position="266"/>
        <end position="277"/>
    </location>
</feature>
<dbReference type="InterPro" id="IPR035979">
    <property type="entry name" value="RBD_domain_sf"/>
</dbReference>
<keyword evidence="12" id="KW-1185">Reference proteome</keyword>
<dbReference type="FunFam" id="3.30.70.330:FF:000103">
    <property type="entry name" value="Polyadenylate-binding protein RBP47B"/>
    <property type="match status" value="1"/>
</dbReference>
<dbReference type="InterPro" id="IPR000504">
    <property type="entry name" value="RRM_dom"/>
</dbReference>
<evidence type="ECO:0000256" key="3">
    <source>
        <dbReference type="ARBA" id="ARBA00022737"/>
    </source>
</evidence>
<accession>A0ABD3CCD5</accession>
<comment type="similarity">
    <text evidence="7">Belongs to the polyadenylate-binding RBP45 family.</text>
</comment>
<keyword evidence="3" id="KW-0677">Repeat</keyword>
<dbReference type="CDD" id="cd12345">
    <property type="entry name" value="RRM2_SECp43_like"/>
    <property type="match status" value="1"/>
</dbReference>
<dbReference type="InterPro" id="IPR012677">
    <property type="entry name" value="Nucleotide-bd_a/b_plait_sf"/>
</dbReference>
<feature type="domain" description="RRM" evidence="10">
    <location>
        <begin position="286"/>
        <end position="358"/>
    </location>
</feature>
<evidence type="ECO:0000256" key="7">
    <source>
        <dbReference type="ARBA" id="ARBA00061708"/>
    </source>
</evidence>
<organism evidence="11 12">
    <name type="scientific">Castilleja foliolosa</name>
    <dbReference type="NCBI Taxonomy" id="1961234"/>
    <lineage>
        <taxon>Eukaryota</taxon>
        <taxon>Viridiplantae</taxon>
        <taxon>Streptophyta</taxon>
        <taxon>Embryophyta</taxon>
        <taxon>Tracheophyta</taxon>
        <taxon>Spermatophyta</taxon>
        <taxon>Magnoliopsida</taxon>
        <taxon>eudicotyledons</taxon>
        <taxon>Gunneridae</taxon>
        <taxon>Pentapetalae</taxon>
        <taxon>asterids</taxon>
        <taxon>lamiids</taxon>
        <taxon>Lamiales</taxon>
        <taxon>Orobanchaceae</taxon>
        <taxon>Pedicularideae</taxon>
        <taxon>Castillejinae</taxon>
        <taxon>Castilleja</taxon>
    </lineage>
</organism>
<gene>
    <name evidence="11" type="primary">RBP45_3</name>
    <name evidence="11" type="ORF">CASFOL_028878</name>
</gene>
<comment type="function">
    <text evidence="6">Heterogeneous nuclear ribonucleoprotein (hnRNP)-protein binding the poly(A) tail of mRNA and probably involved in some steps of pre-mRNA maturation.</text>
</comment>
<evidence type="ECO:0000256" key="2">
    <source>
        <dbReference type="ARBA" id="ARBA00022664"/>
    </source>
</evidence>
<evidence type="ECO:0000256" key="1">
    <source>
        <dbReference type="ARBA" id="ARBA00004123"/>
    </source>
</evidence>
<feature type="region of interest" description="Disordered" evidence="9">
    <location>
        <begin position="1"/>
        <end position="49"/>
    </location>
</feature>
<sequence>MMQPGTTMVPPPMAPPQYQQQLPQQPSQPWMPQQPPQAPYQVPPPQHPAAAGYYYQQQQAQAAAVPPQQYSAAPTSQGPTMHEDGIRSLWIGDLQYWMDEQYLYSCFAASGELVSAKVIRNKQSGQSEGYGFIEFASHAAAERNLQTYNGSIMPTSEQPFRLNWASMGSGEKRDDAPEYTIFVGDLAADVTDYMLLEAFRANYPSIKGAKVVTDRVTGRTKGYGFVRFGDESEQIRAQTEMNGRFCSTRPMRIGPAANKQKVGGSTKASYQQTSQGTPGEDDPTNTTIFVGNLDANVTDDHLRQLFGQYGQLVHVKIPVGKRCGFVQFAERSSAEEAIRTLNGTQLAGQSIRLSWGRSPSIKQVDPNQWSGSSGYYGYTPAGYETYGYAPPPAAAQDPNLYYAGYPGYGSYPPPPQQHQVMYGSSGGRLLHLDVAEGL</sequence>
<evidence type="ECO:0000256" key="4">
    <source>
        <dbReference type="ARBA" id="ARBA00022884"/>
    </source>
</evidence>
<dbReference type="Pfam" id="PF00076">
    <property type="entry name" value="RRM_1"/>
    <property type="match status" value="3"/>
</dbReference>
<evidence type="ECO:0000313" key="11">
    <source>
        <dbReference type="EMBL" id="KAL3627515.1"/>
    </source>
</evidence>
<evidence type="ECO:0000313" key="12">
    <source>
        <dbReference type="Proteomes" id="UP001632038"/>
    </source>
</evidence>
<evidence type="ECO:0000256" key="6">
    <source>
        <dbReference type="ARBA" id="ARBA00057395"/>
    </source>
</evidence>
<dbReference type="AlphaFoldDB" id="A0ABD3CCD5"/>
<dbReference type="InterPro" id="IPR050825">
    <property type="entry name" value="RBM42_RBP45_47-like"/>
</dbReference>
<dbReference type="PANTHER" id="PTHR47640:SF48">
    <property type="entry name" value="POLYADENYLATE-BINDING PROTEIN RBP45B"/>
    <property type="match status" value="1"/>
</dbReference>
<evidence type="ECO:0000256" key="5">
    <source>
        <dbReference type="ARBA" id="ARBA00023242"/>
    </source>
</evidence>
<feature type="region of interest" description="Disordered" evidence="9">
    <location>
        <begin position="255"/>
        <end position="286"/>
    </location>
</feature>